<dbReference type="InterPro" id="IPR005182">
    <property type="entry name" value="YdbS-like_PH"/>
</dbReference>
<dbReference type="OrthoDB" id="7345733at2"/>
<feature type="transmembrane region" description="Helical" evidence="1">
    <location>
        <begin position="113"/>
        <end position="130"/>
    </location>
</feature>
<dbReference type="Pfam" id="PF03703">
    <property type="entry name" value="bPH_2"/>
    <property type="match status" value="1"/>
</dbReference>
<dbReference type="Proteomes" id="UP000605148">
    <property type="component" value="Unassembled WGS sequence"/>
</dbReference>
<feature type="transmembrane region" description="Helical" evidence="1">
    <location>
        <begin position="79"/>
        <end position="101"/>
    </location>
</feature>
<evidence type="ECO:0000256" key="1">
    <source>
        <dbReference type="SAM" id="Phobius"/>
    </source>
</evidence>
<comment type="caution">
    <text evidence="3">The sequence shown here is derived from an EMBL/GenBank/DDBJ whole genome shotgun (WGS) entry which is preliminary data.</text>
</comment>
<sequence>MTHTHTNGPEHDFEPVPGLPADLPKGEKILWQGRPATKLVSRRVMKVNWFAGYFAVLLVWTLAAGYADGRTWPHVLFSAGAVLLLSAVFLGMMELFAWGVHKTTLYTITNKRVVMRIGVALSATFNLPFAKMVSADLRLDKRGGGDIALTMAQGHRLSFFSFWPHVRGYKSGSMVPQMICLKNAQQPARILADALSGYASVRIREVAVAASEAGPAFGGATPVAAE</sequence>
<name>A0A916T6P1_9HYPH</name>
<feature type="domain" description="YdbS-like PH" evidence="2">
    <location>
        <begin position="103"/>
        <end position="183"/>
    </location>
</feature>
<keyword evidence="1" id="KW-0812">Transmembrane</keyword>
<evidence type="ECO:0000313" key="4">
    <source>
        <dbReference type="Proteomes" id="UP000605148"/>
    </source>
</evidence>
<evidence type="ECO:0000259" key="2">
    <source>
        <dbReference type="Pfam" id="PF03703"/>
    </source>
</evidence>
<gene>
    <name evidence="3" type="ORF">GCM10011316_02300</name>
</gene>
<reference evidence="3" key="2">
    <citation type="submission" date="2020-09" db="EMBL/GenBank/DDBJ databases">
        <authorList>
            <person name="Sun Q."/>
            <person name="Zhou Y."/>
        </authorList>
    </citation>
    <scope>NUCLEOTIDE SEQUENCE</scope>
    <source>
        <strain evidence="3">CGMCC 1.12426</strain>
    </source>
</reference>
<dbReference type="AlphaFoldDB" id="A0A916T6P1"/>
<organism evidence="3 4">
    <name type="scientific">Roseibium aquae</name>
    <dbReference type="NCBI Taxonomy" id="1323746"/>
    <lineage>
        <taxon>Bacteria</taxon>
        <taxon>Pseudomonadati</taxon>
        <taxon>Pseudomonadota</taxon>
        <taxon>Alphaproteobacteria</taxon>
        <taxon>Hyphomicrobiales</taxon>
        <taxon>Stappiaceae</taxon>
        <taxon>Roseibium</taxon>
    </lineage>
</organism>
<keyword evidence="1" id="KW-0472">Membrane</keyword>
<dbReference type="InterPro" id="IPR054839">
    <property type="entry name" value="puhB_PGC"/>
</dbReference>
<proteinExistence type="predicted"/>
<protein>
    <submittedName>
        <fullName evidence="3">Photosynthetic complex assembly protein</fullName>
    </submittedName>
</protein>
<reference evidence="3" key="1">
    <citation type="journal article" date="2014" name="Int. J. Syst. Evol. Microbiol.">
        <title>Complete genome sequence of Corynebacterium casei LMG S-19264T (=DSM 44701T), isolated from a smear-ripened cheese.</title>
        <authorList>
            <consortium name="US DOE Joint Genome Institute (JGI-PGF)"/>
            <person name="Walter F."/>
            <person name="Albersmeier A."/>
            <person name="Kalinowski J."/>
            <person name="Ruckert C."/>
        </authorList>
    </citation>
    <scope>NUCLEOTIDE SEQUENCE</scope>
    <source>
        <strain evidence="3">CGMCC 1.12426</strain>
    </source>
</reference>
<dbReference type="EMBL" id="BMFA01000001">
    <property type="protein sequence ID" value="GGB33737.1"/>
    <property type="molecule type" value="Genomic_DNA"/>
</dbReference>
<keyword evidence="4" id="KW-1185">Reference proteome</keyword>
<dbReference type="RefSeq" id="WP_150493601.1">
    <property type="nucleotide sequence ID" value="NZ_BMFA01000001.1"/>
</dbReference>
<evidence type="ECO:0000313" key="3">
    <source>
        <dbReference type="EMBL" id="GGB33737.1"/>
    </source>
</evidence>
<accession>A0A916T6P1</accession>
<keyword evidence="1" id="KW-1133">Transmembrane helix</keyword>
<feature type="transmembrane region" description="Helical" evidence="1">
    <location>
        <begin position="47"/>
        <end position="67"/>
    </location>
</feature>
<dbReference type="NCBIfam" id="NF040894">
    <property type="entry name" value="puhB_PGC"/>
    <property type="match status" value="1"/>
</dbReference>